<dbReference type="CDD" id="cd19531">
    <property type="entry name" value="LCL_NRPS-like"/>
    <property type="match status" value="1"/>
</dbReference>
<organism evidence="4 5">
    <name type="scientific">Corallococcus praedator</name>
    <dbReference type="NCBI Taxonomy" id="2316724"/>
    <lineage>
        <taxon>Bacteria</taxon>
        <taxon>Pseudomonadati</taxon>
        <taxon>Myxococcota</taxon>
        <taxon>Myxococcia</taxon>
        <taxon>Myxococcales</taxon>
        <taxon>Cystobacterineae</taxon>
        <taxon>Myxococcaceae</taxon>
        <taxon>Corallococcus</taxon>
    </lineage>
</organism>
<dbReference type="PANTHER" id="PTHR45527:SF14">
    <property type="entry name" value="PLIPASTATIN SYNTHASE SUBUNIT B"/>
    <property type="match status" value="1"/>
</dbReference>
<dbReference type="InterPro" id="IPR023213">
    <property type="entry name" value="CAT-like_dom_sf"/>
</dbReference>
<dbReference type="PRINTS" id="PR00154">
    <property type="entry name" value="AMPBINDING"/>
</dbReference>
<dbReference type="InterPro" id="IPR020806">
    <property type="entry name" value="PKS_PP-bd"/>
</dbReference>
<dbReference type="Gene3D" id="1.10.1200.10">
    <property type="entry name" value="ACP-like"/>
    <property type="match status" value="1"/>
</dbReference>
<dbReference type="Gene3D" id="3.30.559.30">
    <property type="entry name" value="Nonribosomal peptide synthetase, condensation domain"/>
    <property type="match status" value="1"/>
</dbReference>
<name>A0ABX9Q6Z1_9BACT</name>
<evidence type="ECO:0000313" key="4">
    <source>
        <dbReference type="EMBL" id="RKH89491.1"/>
    </source>
</evidence>
<keyword evidence="1" id="KW-0596">Phosphopantetheine</keyword>
<dbReference type="PANTHER" id="PTHR45527">
    <property type="entry name" value="NONRIBOSOMAL PEPTIDE SYNTHETASE"/>
    <property type="match status" value="1"/>
</dbReference>
<sequence>PPGAVPKTSSGKIQRFACRAALVSGELAVLWRSEAAGAEPLVRTPVLVSEAPTVEQAGAAETTASVGTTLSQPGALAGASAVDDVLASAGTTANQSGAIADASAAVGATANQVGVPSGVSAPVAQVSASPARSVEELERILREELTAVLGAEAGLQGSDVPLTQLGMDSLAAADLQGRIEKRLGMRVSAATLLQDVTLQGLVASLAQGSTATGLAALPPVQRRSASAGLTPASFSQQRLWFLQQLAPESTAYHVPVSLSLRGPLAPETLSRSLNELVRRHEALRTTFVARDGVLFQQVHAPSPVSLTVEDVVSQDSVSREAVLDAWAVRDAQQPMDMFTGPLLRFVLLRFAPDDHVLLVFVHHLIADGWSVAVLSRELAALYGAFGDERPSPLPEPALQYGDFAAWQQSYLTPQALAPELAWWKQTLSGAPSLLSLATDKLRPQRLSSHGARRLRVLPAPLMAKLNALGRREGATPFMMLVSALATVLHRWSGQTDFILGSATSGRDVPGTRSLVGDCTNFLPLRLRLPADTTVSGLLSSVKQTTLDALAHGYVPYDHVLAAVQPGSQRRELYNIAFVLDDYAIPRAQPVGGGLTLDVGLLDNRTTELDMTFEAAPGPDGLLIGCKYATDLFEPETIDRLLSHVENVVGGMVAAPETKLSELPVMTESERHQVLHGWNPPVEPFATGTLVERFEAQVDRTPDAIAVSFELRQLTYRELDARANRLAHVLQARGVGPEVLVGVCLERGVELVVTLLGILKAGGAYLPLDSAHPREHLAFLLEDARSPLVLTQASLEERVPSVDGTSVLTFEAAMASGASSERPAHRNAPGDLAYVIYTSGSTGRPKGVMVQHGHVTRLFSATDAKFHFGPKDVWTLFHSYAFDFSVWELWGALLY</sequence>
<evidence type="ECO:0000313" key="5">
    <source>
        <dbReference type="Proteomes" id="UP000278907"/>
    </source>
</evidence>
<dbReference type="InterPro" id="IPR045851">
    <property type="entry name" value="AMP-bd_C_sf"/>
</dbReference>
<keyword evidence="2" id="KW-0597">Phosphoprotein</keyword>
<dbReference type="InterPro" id="IPR036736">
    <property type="entry name" value="ACP-like_sf"/>
</dbReference>
<feature type="non-terminal residue" evidence="4">
    <location>
        <position position="1"/>
    </location>
</feature>
<dbReference type="PROSITE" id="PS50075">
    <property type="entry name" value="CARRIER"/>
    <property type="match status" value="1"/>
</dbReference>
<dbReference type="Gene3D" id="3.30.559.10">
    <property type="entry name" value="Chloramphenicol acetyltransferase-like domain"/>
    <property type="match status" value="1"/>
</dbReference>
<dbReference type="InterPro" id="IPR009081">
    <property type="entry name" value="PP-bd_ACP"/>
</dbReference>
<dbReference type="SUPFAM" id="SSF52777">
    <property type="entry name" value="CoA-dependent acyltransferases"/>
    <property type="match status" value="2"/>
</dbReference>
<dbReference type="PROSITE" id="PS00455">
    <property type="entry name" value="AMP_BINDING"/>
    <property type="match status" value="1"/>
</dbReference>
<accession>A0ABX9Q6Z1</accession>
<dbReference type="InterPro" id="IPR020459">
    <property type="entry name" value="AMP-binding"/>
</dbReference>
<feature type="domain" description="Carrier" evidence="3">
    <location>
        <begin position="132"/>
        <end position="209"/>
    </location>
</feature>
<dbReference type="Pfam" id="PF00501">
    <property type="entry name" value="AMP-binding"/>
    <property type="match status" value="1"/>
</dbReference>
<dbReference type="InterPro" id="IPR000873">
    <property type="entry name" value="AMP-dep_synth/lig_dom"/>
</dbReference>
<proteinExistence type="predicted"/>
<dbReference type="Gene3D" id="3.30.300.30">
    <property type="match status" value="1"/>
</dbReference>
<feature type="non-terminal residue" evidence="4">
    <location>
        <position position="894"/>
    </location>
</feature>
<dbReference type="Proteomes" id="UP000278907">
    <property type="component" value="Unassembled WGS sequence"/>
</dbReference>
<gene>
    <name evidence="4" type="ORF">D7Y13_40620</name>
</gene>
<dbReference type="InterPro" id="IPR001242">
    <property type="entry name" value="Condensation_dom"/>
</dbReference>
<evidence type="ECO:0000259" key="3">
    <source>
        <dbReference type="PROSITE" id="PS50075"/>
    </source>
</evidence>
<dbReference type="InterPro" id="IPR020845">
    <property type="entry name" value="AMP-binding_CS"/>
</dbReference>
<dbReference type="SMART" id="SM00823">
    <property type="entry name" value="PKS_PP"/>
    <property type="match status" value="1"/>
</dbReference>
<dbReference type="Pfam" id="PF00550">
    <property type="entry name" value="PP-binding"/>
    <property type="match status" value="1"/>
</dbReference>
<comment type="caution">
    <text evidence="4">The sequence shown here is derived from an EMBL/GenBank/DDBJ whole genome shotgun (WGS) entry which is preliminary data.</text>
</comment>
<reference evidence="4 5" key="1">
    <citation type="submission" date="2018-09" db="EMBL/GenBank/DDBJ databases">
        <authorList>
            <person name="Livingstone P.G."/>
            <person name="Whitworth D.E."/>
        </authorList>
    </citation>
    <scope>NUCLEOTIDE SEQUENCE [LARGE SCALE GENOMIC DNA]</scope>
    <source>
        <strain evidence="4 5">CA031B</strain>
    </source>
</reference>
<protein>
    <recommendedName>
        <fullName evidence="3">Carrier domain-containing protein</fullName>
    </recommendedName>
</protein>
<evidence type="ECO:0000256" key="2">
    <source>
        <dbReference type="ARBA" id="ARBA00022553"/>
    </source>
</evidence>
<keyword evidence="5" id="KW-1185">Reference proteome</keyword>
<dbReference type="SUPFAM" id="SSF56801">
    <property type="entry name" value="Acetyl-CoA synthetase-like"/>
    <property type="match status" value="1"/>
</dbReference>
<evidence type="ECO:0000256" key="1">
    <source>
        <dbReference type="ARBA" id="ARBA00022450"/>
    </source>
</evidence>
<dbReference type="Gene3D" id="3.40.50.980">
    <property type="match status" value="2"/>
</dbReference>
<dbReference type="EMBL" id="RAWI01000666">
    <property type="protein sequence ID" value="RKH89491.1"/>
    <property type="molecule type" value="Genomic_DNA"/>
</dbReference>
<dbReference type="Pfam" id="PF00668">
    <property type="entry name" value="Condensation"/>
    <property type="match status" value="1"/>
</dbReference>
<dbReference type="SUPFAM" id="SSF47336">
    <property type="entry name" value="ACP-like"/>
    <property type="match status" value="1"/>
</dbReference>